<keyword evidence="1" id="KW-0646">Protease inhibitor</keyword>
<comment type="similarity">
    <text evidence="1">Belongs to the protease inhibitor I19 family.</text>
</comment>
<dbReference type="EMBL" id="JH668521">
    <property type="protein sequence ID" value="KAG6456729.1"/>
    <property type="molecule type" value="Genomic_DNA"/>
</dbReference>
<organism evidence="4 5">
    <name type="scientific">Manduca sexta</name>
    <name type="common">Tobacco hawkmoth</name>
    <name type="synonym">Tobacco hornworm</name>
    <dbReference type="NCBI Taxonomy" id="7130"/>
    <lineage>
        <taxon>Eukaryota</taxon>
        <taxon>Metazoa</taxon>
        <taxon>Ecdysozoa</taxon>
        <taxon>Arthropoda</taxon>
        <taxon>Hexapoda</taxon>
        <taxon>Insecta</taxon>
        <taxon>Pterygota</taxon>
        <taxon>Neoptera</taxon>
        <taxon>Endopterygota</taxon>
        <taxon>Lepidoptera</taxon>
        <taxon>Glossata</taxon>
        <taxon>Ditrysia</taxon>
        <taxon>Bombycoidea</taxon>
        <taxon>Sphingidae</taxon>
        <taxon>Sphinginae</taxon>
        <taxon>Sphingini</taxon>
        <taxon>Manduca</taxon>
    </lineage>
</organism>
<dbReference type="Proteomes" id="UP000791440">
    <property type="component" value="Unassembled WGS sequence"/>
</dbReference>
<reference evidence="4" key="2">
    <citation type="submission" date="2020-12" db="EMBL/GenBank/DDBJ databases">
        <authorList>
            <person name="Kanost M."/>
        </authorList>
    </citation>
    <scope>NUCLEOTIDE SEQUENCE</scope>
</reference>
<dbReference type="GO" id="GO:0004867">
    <property type="term" value="F:serine-type endopeptidase inhibitor activity"/>
    <property type="evidence" value="ECO:0007669"/>
    <property type="project" value="UniProtKB-UniRule"/>
</dbReference>
<feature type="domain" description="Pacifastin" evidence="3">
    <location>
        <begin position="32"/>
        <end position="66"/>
    </location>
</feature>
<feature type="disulfide bond" evidence="1">
    <location>
        <begin position="35"/>
        <end position="50"/>
    </location>
</feature>
<evidence type="ECO:0000259" key="3">
    <source>
        <dbReference type="PROSITE" id="PS51446"/>
    </source>
</evidence>
<dbReference type="PROSITE" id="PS51446">
    <property type="entry name" value="PACIFASTIN"/>
    <property type="match status" value="1"/>
</dbReference>
<feature type="disulfide bond" evidence="1">
    <location>
        <begin position="48"/>
        <end position="58"/>
    </location>
</feature>
<protein>
    <recommendedName>
        <fullName evidence="3">Pacifastin domain-containing protein</fullName>
    </recommendedName>
</protein>
<keyword evidence="1" id="KW-1015">Disulfide bond</keyword>
<sequence>MYPMLIILFIIPMLHSVPLEDDMLLYWRRSDPLNCEPFTAFNVDCNKCFCSADAVAYCTKMACLKQDDLKKRKFENTIEASNDN</sequence>
<feature type="disulfide bond" evidence="1">
    <location>
        <begin position="45"/>
        <end position="63"/>
    </location>
</feature>
<dbReference type="AlphaFoldDB" id="A0A921ZGU3"/>
<feature type="chain" id="PRO_5037088044" description="Pacifastin domain-containing protein" evidence="2">
    <location>
        <begin position="17"/>
        <end position="84"/>
    </location>
</feature>
<reference evidence="4" key="1">
    <citation type="journal article" date="2016" name="Insect Biochem. Mol. Biol.">
        <title>Multifaceted biological insights from a draft genome sequence of the tobacco hornworm moth, Manduca sexta.</title>
        <authorList>
            <person name="Kanost M.R."/>
            <person name="Arrese E.L."/>
            <person name="Cao X."/>
            <person name="Chen Y.R."/>
            <person name="Chellapilla S."/>
            <person name="Goldsmith M.R."/>
            <person name="Grosse-Wilde E."/>
            <person name="Heckel D.G."/>
            <person name="Herndon N."/>
            <person name="Jiang H."/>
            <person name="Papanicolaou A."/>
            <person name="Qu J."/>
            <person name="Soulages J.L."/>
            <person name="Vogel H."/>
            <person name="Walters J."/>
            <person name="Waterhouse R.M."/>
            <person name="Ahn S.J."/>
            <person name="Almeida F.C."/>
            <person name="An C."/>
            <person name="Aqrawi P."/>
            <person name="Bretschneider A."/>
            <person name="Bryant W.B."/>
            <person name="Bucks S."/>
            <person name="Chao H."/>
            <person name="Chevignon G."/>
            <person name="Christen J.M."/>
            <person name="Clarke D.F."/>
            <person name="Dittmer N.T."/>
            <person name="Ferguson L.C.F."/>
            <person name="Garavelou S."/>
            <person name="Gordon K.H.J."/>
            <person name="Gunaratna R.T."/>
            <person name="Han Y."/>
            <person name="Hauser F."/>
            <person name="He Y."/>
            <person name="Heidel-Fischer H."/>
            <person name="Hirsh A."/>
            <person name="Hu Y."/>
            <person name="Jiang H."/>
            <person name="Kalra D."/>
            <person name="Klinner C."/>
            <person name="Konig C."/>
            <person name="Kovar C."/>
            <person name="Kroll A.R."/>
            <person name="Kuwar S.S."/>
            <person name="Lee S.L."/>
            <person name="Lehman R."/>
            <person name="Li K."/>
            <person name="Li Z."/>
            <person name="Liang H."/>
            <person name="Lovelace S."/>
            <person name="Lu Z."/>
            <person name="Mansfield J.H."/>
            <person name="McCulloch K.J."/>
            <person name="Mathew T."/>
            <person name="Morton B."/>
            <person name="Muzny D.M."/>
            <person name="Neunemann D."/>
            <person name="Ongeri F."/>
            <person name="Pauchet Y."/>
            <person name="Pu L.L."/>
            <person name="Pyrousis I."/>
            <person name="Rao X.J."/>
            <person name="Redding A."/>
            <person name="Roesel C."/>
            <person name="Sanchez-Gracia A."/>
            <person name="Schaack S."/>
            <person name="Shukla A."/>
            <person name="Tetreau G."/>
            <person name="Wang Y."/>
            <person name="Xiong G.H."/>
            <person name="Traut W."/>
            <person name="Walsh T.K."/>
            <person name="Worley K.C."/>
            <person name="Wu D."/>
            <person name="Wu W."/>
            <person name="Wu Y.Q."/>
            <person name="Zhang X."/>
            <person name="Zou Z."/>
            <person name="Zucker H."/>
            <person name="Briscoe A.D."/>
            <person name="Burmester T."/>
            <person name="Clem R.J."/>
            <person name="Feyereisen R."/>
            <person name="Grimmelikhuijzen C.J.P."/>
            <person name="Hamodrakas S.J."/>
            <person name="Hansson B.S."/>
            <person name="Huguet E."/>
            <person name="Jermiin L.S."/>
            <person name="Lan Q."/>
            <person name="Lehman H.K."/>
            <person name="Lorenzen M."/>
            <person name="Merzendorfer H."/>
            <person name="Michalopoulos I."/>
            <person name="Morton D.B."/>
            <person name="Muthukrishnan S."/>
            <person name="Oakeshott J.G."/>
            <person name="Palmer W."/>
            <person name="Park Y."/>
            <person name="Passarelli A.L."/>
            <person name="Rozas J."/>
            <person name="Schwartz L.M."/>
            <person name="Smith W."/>
            <person name="Southgate A."/>
            <person name="Vilcinskas A."/>
            <person name="Vogt R."/>
            <person name="Wang P."/>
            <person name="Werren J."/>
            <person name="Yu X.Q."/>
            <person name="Zhou J.J."/>
            <person name="Brown S.J."/>
            <person name="Scherer S.E."/>
            <person name="Richards S."/>
            <person name="Blissard G.W."/>
        </authorList>
    </citation>
    <scope>NUCLEOTIDE SEQUENCE</scope>
</reference>
<evidence type="ECO:0000313" key="5">
    <source>
        <dbReference type="Proteomes" id="UP000791440"/>
    </source>
</evidence>
<proteinExistence type="inferred from homology"/>
<evidence type="ECO:0000313" key="4">
    <source>
        <dbReference type="EMBL" id="KAG6456729.1"/>
    </source>
</evidence>
<evidence type="ECO:0000256" key="1">
    <source>
        <dbReference type="PROSITE-ProRule" id="PRU00776"/>
    </source>
</evidence>
<keyword evidence="2" id="KW-0732">Signal</keyword>
<comment type="caution">
    <text evidence="1">Lacks conserved residue(s) required for the propagation of feature annotation.</text>
</comment>
<dbReference type="Pfam" id="PF05375">
    <property type="entry name" value="Pacifastin_I"/>
    <property type="match status" value="1"/>
</dbReference>
<evidence type="ECO:0000256" key="2">
    <source>
        <dbReference type="SAM" id="SignalP"/>
    </source>
</evidence>
<name>A0A921ZGU3_MANSE</name>
<accession>A0A921ZGU3</accession>
<feature type="signal peptide" evidence="2">
    <location>
        <begin position="1"/>
        <end position="16"/>
    </location>
</feature>
<dbReference type="InterPro" id="IPR008037">
    <property type="entry name" value="Pacifastin_dom"/>
</dbReference>
<keyword evidence="5" id="KW-1185">Reference proteome</keyword>
<gene>
    <name evidence="4" type="ORF">O3G_MSEX009915</name>
</gene>
<keyword evidence="1" id="KW-0722">Serine protease inhibitor</keyword>
<comment type="caution">
    <text evidence="4">The sequence shown here is derived from an EMBL/GenBank/DDBJ whole genome shotgun (WGS) entry which is preliminary data.</text>
</comment>